<evidence type="ECO:0000313" key="1">
    <source>
        <dbReference type="EMBL" id="GES92997.1"/>
    </source>
</evidence>
<comment type="caution">
    <text evidence="1">The sequence shown here is derived from an EMBL/GenBank/DDBJ whole genome shotgun (WGS) entry which is preliminary data.</text>
</comment>
<accession>A0A8H3LQG9</accession>
<name>A0A8H3LQG9_9GLOM</name>
<proteinExistence type="predicted"/>
<reference evidence="1" key="1">
    <citation type="submission" date="2019-10" db="EMBL/GenBank/DDBJ databases">
        <title>Conservation and host-specific expression of non-tandemly repeated heterogenous ribosome RNA gene in arbuscular mycorrhizal fungi.</title>
        <authorList>
            <person name="Maeda T."/>
            <person name="Kobayashi Y."/>
            <person name="Nakagawa T."/>
            <person name="Ezawa T."/>
            <person name="Yamaguchi K."/>
            <person name="Bino T."/>
            <person name="Nishimoto Y."/>
            <person name="Shigenobu S."/>
            <person name="Kawaguchi M."/>
        </authorList>
    </citation>
    <scope>NUCLEOTIDE SEQUENCE</scope>
    <source>
        <strain evidence="1">HR1</strain>
    </source>
</reference>
<dbReference type="Proteomes" id="UP000615446">
    <property type="component" value="Unassembled WGS sequence"/>
</dbReference>
<gene>
    <name evidence="1" type="ORF">RCL2_001975900</name>
</gene>
<dbReference type="AlphaFoldDB" id="A0A8H3LQG9"/>
<protein>
    <submittedName>
        <fullName evidence="1">Uncharacterized protein</fullName>
    </submittedName>
</protein>
<evidence type="ECO:0000313" key="2">
    <source>
        <dbReference type="Proteomes" id="UP000615446"/>
    </source>
</evidence>
<dbReference type="EMBL" id="BLAL01000218">
    <property type="protein sequence ID" value="GES92997.1"/>
    <property type="molecule type" value="Genomic_DNA"/>
</dbReference>
<organism evidence="1 2">
    <name type="scientific">Rhizophagus clarus</name>
    <dbReference type="NCBI Taxonomy" id="94130"/>
    <lineage>
        <taxon>Eukaryota</taxon>
        <taxon>Fungi</taxon>
        <taxon>Fungi incertae sedis</taxon>
        <taxon>Mucoromycota</taxon>
        <taxon>Glomeromycotina</taxon>
        <taxon>Glomeromycetes</taxon>
        <taxon>Glomerales</taxon>
        <taxon>Glomeraceae</taxon>
        <taxon>Rhizophagus</taxon>
    </lineage>
</organism>
<dbReference type="OrthoDB" id="2370178at2759"/>
<sequence length="105" mass="12382">MDKMCLDALSIYIDYINDFVEEIEDKLGSQTWIKVRNAIHIITVEEFELLMKMKEMSNAKFYKGEPLKLKEAKNQLETSPPNDLQVFKELLRKLLHVHEIWGLLS</sequence>